<dbReference type="EMBL" id="ML976670">
    <property type="protein sequence ID" value="KAF1975388.1"/>
    <property type="molecule type" value="Genomic_DNA"/>
</dbReference>
<proteinExistence type="predicted"/>
<reference evidence="2" key="1">
    <citation type="journal article" date="2020" name="Stud. Mycol.">
        <title>101 Dothideomycetes genomes: a test case for predicting lifestyles and emergence of pathogens.</title>
        <authorList>
            <person name="Haridas S."/>
            <person name="Albert R."/>
            <person name="Binder M."/>
            <person name="Bloem J."/>
            <person name="Labutti K."/>
            <person name="Salamov A."/>
            <person name="Andreopoulos B."/>
            <person name="Baker S."/>
            <person name="Barry K."/>
            <person name="Bills G."/>
            <person name="Bluhm B."/>
            <person name="Cannon C."/>
            <person name="Castanera R."/>
            <person name="Culley D."/>
            <person name="Daum C."/>
            <person name="Ezra D."/>
            <person name="Gonzalez J."/>
            <person name="Henrissat B."/>
            <person name="Kuo A."/>
            <person name="Liang C."/>
            <person name="Lipzen A."/>
            <person name="Lutzoni F."/>
            <person name="Magnuson J."/>
            <person name="Mondo S."/>
            <person name="Nolan M."/>
            <person name="Ohm R."/>
            <person name="Pangilinan J."/>
            <person name="Park H.-J."/>
            <person name="Ramirez L."/>
            <person name="Alfaro M."/>
            <person name="Sun H."/>
            <person name="Tritt A."/>
            <person name="Yoshinaga Y."/>
            <person name="Zwiers L.-H."/>
            <person name="Turgeon B."/>
            <person name="Goodwin S."/>
            <person name="Spatafora J."/>
            <person name="Crous P."/>
            <person name="Grigoriev I."/>
        </authorList>
    </citation>
    <scope>NUCLEOTIDE SEQUENCE</scope>
    <source>
        <strain evidence="2">CBS 107.79</strain>
    </source>
</reference>
<name>A0A6A5VF19_9PLEO</name>
<feature type="region of interest" description="Disordered" evidence="1">
    <location>
        <begin position="113"/>
        <end position="132"/>
    </location>
</feature>
<dbReference type="Proteomes" id="UP000800036">
    <property type="component" value="Unassembled WGS sequence"/>
</dbReference>
<protein>
    <submittedName>
        <fullName evidence="2">Uncharacterized protein</fullName>
    </submittedName>
</protein>
<feature type="compositionally biased region" description="Polar residues" evidence="1">
    <location>
        <begin position="182"/>
        <end position="204"/>
    </location>
</feature>
<gene>
    <name evidence="2" type="ORF">BU23DRAFT_633347</name>
</gene>
<feature type="region of interest" description="Disordered" evidence="1">
    <location>
        <begin position="1"/>
        <end position="105"/>
    </location>
</feature>
<accession>A0A6A5VF19</accession>
<feature type="compositionally biased region" description="Basic and acidic residues" evidence="1">
    <location>
        <begin position="113"/>
        <end position="126"/>
    </location>
</feature>
<sequence length="230" mass="26070">MPHPTKKRNNSLPRRPDGDRTLGFTKPIRADHDLSKVTKGDKDTFKKHDDDVLLKPKQDDNPLMVIGSERLPKLQSTPRREFPSPRMFFPSSTPYHKHQQDHQQMKDIIKADTGSKAEQPVKKDYTGEPQRPLVDHLDFADVGLWTDVSKDWNDSQPPKATGEKLPWKGPLLESTHDPASFAPQTGAQAKACTPTQHSGPNNPELNRRQNIGLLPHAANRTWAYDRETLK</sequence>
<feature type="region of interest" description="Disordered" evidence="1">
    <location>
        <begin position="149"/>
        <end position="230"/>
    </location>
</feature>
<keyword evidence="3" id="KW-1185">Reference proteome</keyword>
<evidence type="ECO:0000256" key="1">
    <source>
        <dbReference type="SAM" id="MobiDB-lite"/>
    </source>
</evidence>
<evidence type="ECO:0000313" key="3">
    <source>
        <dbReference type="Proteomes" id="UP000800036"/>
    </source>
</evidence>
<evidence type="ECO:0000313" key="2">
    <source>
        <dbReference type="EMBL" id="KAF1975388.1"/>
    </source>
</evidence>
<organism evidence="2 3">
    <name type="scientific">Bimuria novae-zelandiae CBS 107.79</name>
    <dbReference type="NCBI Taxonomy" id="1447943"/>
    <lineage>
        <taxon>Eukaryota</taxon>
        <taxon>Fungi</taxon>
        <taxon>Dikarya</taxon>
        <taxon>Ascomycota</taxon>
        <taxon>Pezizomycotina</taxon>
        <taxon>Dothideomycetes</taxon>
        <taxon>Pleosporomycetidae</taxon>
        <taxon>Pleosporales</taxon>
        <taxon>Massarineae</taxon>
        <taxon>Didymosphaeriaceae</taxon>
        <taxon>Bimuria</taxon>
    </lineage>
</organism>
<feature type="compositionally biased region" description="Basic and acidic residues" evidence="1">
    <location>
        <begin position="28"/>
        <end position="60"/>
    </location>
</feature>
<dbReference type="AlphaFoldDB" id="A0A6A5VF19"/>